<evidence type="ECO:0000256" key="8">
    <source>
        <dbReference type="ARBA" id="ARBA00023002"/>
    </source>
</evidence>
<dbReference type="GO" id="GO:0006164">
    <property type="term" value="P:purine nucleotide biosynthetic process"/>
    <property type="evidence" value="ECO:0007669"/>
    <property type="project" value="UniProtKB-KW"/>
</dbReference>
<comment type="caution">
    <text evidence="12">Lacks conserved residue(s) required for the propagation of feature annotation.</text>
</comment>
<dbReference type="InterPro" id="IPR036291">
    <property type="entry name" value="NAD(P)-bd_dom_sf"/>
</dbReference>
<dbReference type="GO" id="GO:0004488">
    <property type="term" value="F:methylenetetrahydrofolate dehydrogenase (NADP+) activity"/>
    <property type="evidence" value="ECO:0007669"/>
    <property type="project" value="UniProtKB-UniRule"/>
</dbReference>
<dbReference type="AlphaFoldDB" id="A0A7C6AB04"/>
<comment type="pathway">
    <text evidence="1 12">One-carbon metabolism; tetrahydrofolate interconversion.</text>
</comment>
<dbReference type="GO" id="GO:0004477">
    <property type="term" value="F:methenyltetrahydrofolate cyclohydrolase activity"/>
    <property type="evidence" value="ECO:0007669"/>
    <property type="project" value="UniProtKB-UniRule"/>
</dbReference>
<reference evidence="15" key="1">
    <citation type="journal article" date="2020" name="mSystems">
        <title>Genome- and Community-Level Interaction Insights into Carbon Utilization and Element Cycling Functions of Hydrothermarchaeota in Hydrothermal Sediment.</title>
        <authorList>
            <person name="Zhou Z."/>
            <person name="Liu Y."/>
            <person name="Xu W."/>
            <person name="Pan J."/>
            <person name="Luo Z.H."/>
            <person name="Li M."/>
        </authorList>
    </citation>
    <scope>NUCLEOTIDE SEQUENCE [LARGE SCALE GENOMIC DNA]</scope>
    <source>
        <strain evidence="15">SpSt-876</strain>
    </source>
</reference>
<evidence type="ECO:0000256" key="9">
    <source>
        <dbReference type="ARBA" id="ARBA00023102"/>
    </source>
</evidence>
<dbReference type="SUPFAM" id="SSF53223">
    <property type="entry name" value="Aminoacid dehydrogenase-like, N-terminal domain"/>
    <property type="match status" value="1"/>
</dbReference>
<evidence type="ECO:0000259" key="14">
    <source>
        <dbReference type="Pfam" id="PF02882"/>
    </source>
</evidence>
<keyword evidence="10 12" id="KW-0486">Methionine biosynthesis</keyword>
<comment type="caution">
    <text evidence="15">The sequence shown here is derived from an EMBL/GenBank/DDBJ whole genome shotgun (WGS) entry which is preliminary data.</text>
</comment>
<dbReference type="Pfam" id="PF00763">
    <property type="entry name" value="THF_DHG_CYH"/>
    <property type="match status" value="1"/>
</dbReference>
<evidence type="ECO:0000256" key="12">
    <source>
        <dbReference type="HAMAP-Rule" id="MF_01576"/>
    </source>
</evidence>
<feature type="binding site" evidence="12">
    <location>
        <position position="235"/>
    </location>
    <ligand>
        <name>NADP(+)</name>
        <dbReference type="ChEBI" id="CHEBI:58349"/>
    </ligand>
</feature>
<dbReference type="PRINTS" id="PR00085">
    <property type="entry name" value="THFDHDRGNASE"/>
</dbReference>
<dbReference type="InterPro" id="IPR020630">
    <property type="entry name" value="THF_DH/CycHdrlase_cat_dom"/>
</dbReference>
<dbReference type="PANTHER" id="PTHR48099:SF5">
    <property type="entry name" value="C-1-TETRAHYDROFOLATE SYNTHASE, CYTOPLASMIC"/>
    <property type="match status" value="1"/>
</dbReference>
<evidence type="ECO:0000256" key="11">
    <source>
        <dbReference type="ARBA" id="ARBA00023268"/>
    </source>
</evidence>
<dbReference type="InterPro" id="IPR020867">
    <property type="entry name" value="THF_DH/CycHdrlase_CS"/>
</dbReference>
<dbReference type="PANTHER" id="PTHR48099">
    <property type="entry name" value="C-1-TETRAHYDROFOLATE SYNTHASE, CYTOPLASMIC-RELATED"/>
    <property type="match status" value="1"/>
</dbReference>
<dbReference type="UniPathway" id="UPA00193"/>
<evidence type="ECO:0000256" key="4">
    <source>
        <dbReference type="ARBA" id="ARBA00022605"/>
    </source>
</evidence>
<feature type="domain" description="Tetrahydrofolate dehydrogenase/cyclohydrolase NAD(P)-binding" evidence="14">
    <location>
        <begin position="138"/>
        <end position="288"/>
    </location>
</feature>
<evidence type="ECO:0000256" key="1">
    <source>
        <dbReference type="ARBA" id="ARBA00004777"/>
    </source>
</evidence>
<dbReference type="GO" id="GO:0009086">
    <property type="term" value="P:methionine biosynthetic process"/>
    <property type="evidence" value="ECO:0007669"/>
    <property type="project" value="UniProtKB-KW"/>
</dbReference>
<keyword evidence="5 12" id="KW-0658">Purine biosynthesis</keyword>
<dbReference type="EC" id="1.5.1.5" evidence="12"/>
<keyword evidence="3 12" id="KW-0554">One-carbon metabolism</keyword>
<gene>
    <name evidence="12 15" type="primary">folD</name>
    <name evidence="15" type="ORF">ENW73_09705</name>
</gene>
<name>A0A7C6AB04_UNCW3</name>
<keyword evidence="9 12" id="KW-0368">Histidine biosynthesis</keyword>
<dbReference type="GO" id="GO:0035999">
    <property type="term" value="P:tetrahydrofolate interconversion"/>
    <property type="evidence" value="ECO:0007669"/>
    <property type="project" value="UniProtKB-UniRule"/>
</dbReference>
<protein>
    <recommendedName>
        <fullName evidence="12">Bifunctional protein FolD</fullName>
    </recommendedName>
    <domain>
        <recommendedName>
            <fullName evidence="12">Methylenetetrahydrofolate dehydrogenase</fullName>
            <ecNumber evidence="12">1.5.1.5</ecNumber>
        </recommendedName>
    </domain>
    <domain>
        <recommendedName>
            <fullName evidence="12">Methenyltetrahydrofolate cyclohydrolase</fullName>
            <ecNumber evidence="12">3.5.4.9</ecNumber>
        </recommendedName>
    </domain>
</protein>
<dbReference type="GO" id="GO:0005829">
    <property type="term" value="C:cytosol"/>
    <property type="evidence" value="ECO:0007669"/>
    <property type="project" value="TreeGrafter"/>
</dbReference>
<proteinExistence type="inferred from homology"/>
<evidence type="ECO:0000313" key="15">
    <source>
        <dbReference type="EMBL" id="HHS53106.1"/>
    </source>
</evidence>
<keyword evidence="6 12" id="KW-0378">Hydrolase</keyword>
<dbReference type="FunFam" id="3.40.50.720:FF:000094">
    <property type="entry name" value="Bifunctional protein FolD"/>
    <property type="match status" value="1"/>
</dbReference>
<dbReference type="CDD" id="cd01080">
    <property type="entry name" value="NAD_bind_m-THF_DH_Cyclohyd"/>
    <property type="match status" value="1"/>
</dbReference>
<evidence type="ECO:0000256" key="3">
    <source>
        <dbReference type="ARBA" id="ARBA00022563"/>
    </source>
</evidence>
<accession>A0A7C6AB04</accession>
<dbReference type="EMBL" id="DTLI01000229">
    <property type="protein sequence ID" value="HHS53106.1"/>
    <property type="molecule type" value="Genomic_DNA"/>
</dbReference>
<dbReference type="Pfam" id="PF02882">
    <property type="entry name" value="THF_DHG_CYH_C"/>
    <property type="match status" value="1"/>
</dbReference>
<feature type="domain" description="Tetrahydrofolate dehydrogenase/cyclohydrolase catalytic" evidence="13">
    <location>
        <begin position="5"/>
        <end position="119"/>
    </location>
</feature>
<evidence type="ECO:0000259" key="13">
    <source>
        <dbReference type="Pfam" id="PF00763"/>
    </source>
</evidence>
<evidence type="ECO:0000256" key="10">
    <source>
        <dbReference type="ARBA" id="ARBA00023167"/>
    </source>
</evidence>
<dbReference type="NCBIfam" id="NF010783">
    <property type="entry name" value="PRK14186.1"/>
    <property type="match status" value="1"/>
</dbReference>
<dbReference type="PROSITE" id="PS00767">
    <property type="entry name" value="THF_DHG_CYH_2"/>
    <property type="match status" value="1"/>
</dbReference>
<comment type="function">
    <text evidence="12">Catalyzes the oxidation of 5,10-methylenetetrahydrofolate to 5,10-methenyltetrahydrofolate and then the hydrolysis of 5,10-methenyltetrahydrofolate to 10-formyltetrahydrofolate.</text>
</comment>
<feature type="binding site" evidence="12">
    <location>
        <begin position="164"/>
        <end position="166"/>
    </location>
    <ligand>
        <name>NADP(+)</name>
        <dbReference type="ChEBI" id="CHEBI:58349"/>
    </ligand>
</feature>
<comment type="catalytic activity">
    <reaction evidence="12">
        <text>(6R)-5,10-methenyltetrahydrofolate + H2O = (6R)-10-formyltetrahydrofolate + H(+)</text>
        <dbReference type="Rhea" id="RHEA:23700"/>
        <dbReference type="ChEBI" id="CHEBI:15377"/>
        <dbReference type="ChEBI" id="CHEBI:15378"/>
        <dbReference type="ChEBI" id="CHEBI:57455"/>
        <dbReference type="ChEBI" id="CHEBI:195366"/>
        <dbReference type="EC" id="3.5.4.9"/>
    </reaction>
</comment>
<organism evidence="15">
    <name type="scientific">candidate division WOR-3 bacterium</name>
    <dbReference type="NCBI Taxonomy" id="2052148"/>
    <lineage>
        <taxon>Bacteria</taxon>
        <taxon>Bacteria division WOR-3</taxon>
    </lineage>
</organism>
<evidence type="ECO:0000256" key="5">
    <source>
        <dbReference type="ARBA" id="ARBA00022755"/>
    </source>
</evidence>
<dbReference type="InterPro" id="IPR020631">
    <property type="entry name" value="THF_DH/CycHdrlase_NAD-bd_dom"/>
</dbReference>
<evidence type="ECO:0000256" key="7">
    <source>
        <dbReference type="ARBA" id="ARBA00022857"/>
    </source>
</evidence>
<evidence type="ECO:0000256" key="6">
    <source>
        <dbReference type="ARBA" id="ARBA00022801"/>
    </source>
</evidence>
<comment type="similarity">
    <text evidence="12">Belongs to the tetrahydrofolate dehydrogenase/cyclohydrolase family.</text>
</comment>
<comment type="subunit">
    <text evidence="2 12">Homodimer.</text>
</comment>
<dbReference type="GO" id="GO:0000105">
    <property type="term" value="P:L-histidine biosynthetic process"/>
    <property type="evidence" value="ECO:0007669"/>
    <property type="project" value="UniProtKB-KW"/>
</dbReference>
<evidence type="ECO:0000256" key="2">
    <source>
        <dbReference type="ARBA" id="ARBA00011738"/>
    </source>
</evidence>
<dbReference type="Gene3D" id="3.40.50.10860">
    <property type="entry name" value="Leucine Dehydrogenase, chain A, domain 1"/>
    <property type="match status" value="1"/>
</dbReference>
<dbReference type="HAMAP" id="MF_01576">
    <property type="entry name" value="THF_DHG_CYH"/>
    <property type="match status" value="1"/>
</dbReference>
<keyword evidence="11 12" id="KW-0511">Multifunctional enzyme</keyword>
<comment type="catalytic activity">
    <reaction evidence="12">
        <text>(6R)-5,10-methylene-5,6,7,8-tetrahydrofolate + NADP(+) = (6R)-5,10-methenyltetrahydrofolate + NADPH</text>
        <dbReference type="Rhea" id="RHEA:22812"/>
        <dbReference type="ChEBI" id="CHEBI:15636"/>
        <dbReference type="ChEBI" id="CHEBI:57455"/>
        <dbReference type="ChEBI" id="CHEBI:57783"/>
        <dbReference type="ChEBI" id="CHEBI:58349"/>
        <dbReference type="EC" id="1.5.1.5"/>
    </reaction>
</comment>
<sequence length="289" mass="31481">MTKILDGKSLAERIKTNLNSEVALLRQKGVVPKLGVILVGNYPPSLIYVKNKENACRKVGIETETIRLNENSSLTTILKIIDEWNNDRNLHGILIQLPLPSHIPSDEVLAQINPRKDVDGLHPFNFGRIMAGEPYFYPCTPLGIIELLKANEIKIEGSNVVIIGRGELVGKPLANMLLRRNSEWGNATVTVCHTKTKDIAQFSRQADILIVAIGRPEFLKKEMIKPGAVVVDVGVNRIEVSGATKLVGDVKFDEVACLASAITPVPGGVGPMTVAMLLKNTVQAAKKSL</sequence>
<dbReference type="InterPro" id="IPR000672">
    <property type="entry name" value="THF_DH/CycHdrlase"/>
</dbReference>
<dbReference type="EC" id="3.5.4.9" evidence="12"/>
<keyword evidence="7 12" id="KW-0521">NADP</keyword>
<keyword evidence="8 12" id="KW-0560">Oxidoreductase</keyword>
<dbReference type="SUPFAM" id="SSF51735">
    <property type="entry name" value="NAD(P)-binding Rossmann-fold domains"/>
    <property type="match status" value="1"/>
</dbReference>
<keyword evidence="4 12" id="KW-0028">Amino-acid biosynthesis</keyword>
<dbReference type="Gene3D" id="3.40.50.720">
    <property type="entry name" value="NAD(P)-binding Rossmann-like Domain"/>
    <property type="match status" value="1"/>
</dbReference>
<dbReference type="FunFam" id="3.40.50.10860:FF:000005">
    <property type="entry name" value="C-1-tetrahydrofolate synthase, cytoplasmic, putative"/>
    <property type="match status" value="1"/>
</dbReference>
<dbReference type="InterPro" id="IPR046346">
    <property type="entry name" value="Aminoacid_DH-like_N_sf"/>
</dbReference>